<comment type="cofactor">
    <cofactor evidence="1">
        <name>pantetheine 4'-phosphate</name>
        <dbReference type="ChEBI" id="CHEBI:47942"/>
    </cofactor>
</comment>
<dbReference type="InterPro" id="IPR042099">
    <property type="entry name" value="ANL_N_sf"/>
</dbReference>
<dbReference type="GO" id="GO:0017000">
    <property type="term" value="P:antibiotic biosynthetic process"/>
    <property type="evidence" value="ECO:0007669"/>
    <property type="project" value="UniProtKB-KW"/>
</dbReference>
<dbReference type="AlphaFoldDB" id="E0IE83"/>
<keyword evidence="3" id="KW-0596">Phosphopantetheine</keyword>
<dbReference type="InterPro" id="IPR020845">
    <property type="entry name" value="AMP-binding_CS"/>
</dbReference>
<dbReference type="InterPro" id="IPR020459">
    <property type="entry name" value="AMP-binding"/>
</dbReference>
<evidence type="ECO:0000256" key="5">
    <source>
        <dbReference type="ARBA" id="ARBA00022737"/>
    </source>
</evidence>
<dbReference type="SUPFAM" id="SSF56801">
    <property type="entry name" value="Acetyl-CoA synthetase-like"/>
    <property type="match status" value="1"/>
</dbReference>
<dbReference type="InterPro" id="IPR000873">
    <property type="entry name" value="AMP-dep_synth/lig_dom"/>
</dbReference>
<dbReference type="Proteomes" id="UP000005387">
    <property type="component" value="Unassembled WGS sequence"/>
</dbReference>
<sequence length="617" mass="67975">MKLEEISKNAAASAQHSICELFEQAAKRKSDAVCIEQGADVYTYREIDERSNQLAHYLLNKGAARETIIGIYQDRSPDMIISMLAVLKAGAAYVPLTTAYPAERIAHIVQETQLRLLLTSSPLEGTVADIAPTAALECLSLDLEWEQIQEQPSVSPAVKPAPSDLAYVIYTSGSTGKPKGVMIEHRGLPNLVQEQIAAFQLTAQDRVLQYAAFTFDASVSEILTTLIAGAALVLLPPTGTFGGDELYQLMKEKEITVVTLTPSVLGTLPQHELPALKTVVSAGEACTKKLIGYWSSKVNFVNAYGPSEATVCATMHTCVPDMDTVSLGSPMNGVAVYVLDPQLNTVAQGKTGELYLSSVGLARGYLNEPELTAKHFIPNPFKDGYSDRLYRTGDIGRVNASGSLEWMGREDDQIKVAGVRVELGEVEHSLRNHPQIQEAVVTYHYKKNAIHAYLQPTSDVKPNISQIRSYLETLLPNYMIPARFMYVESFTITINGKVDRNLLPAIEDLRPELEADYAAPRNELEQALSNIWSEILNLDKVGIRDNFFELGGQSLMATQIVSRIRGYLGMEIPLYVIFGAKPTIEQTAEAIEQYQLEQIDSSELERMLLELEQLEGN</sequence>
<comment type="similarity">
    <text evidence="2">Belongs to the ATP-dependent AMP-binding enzyme family.</text>
</comment>
<evidence type="ECO:0000256" key="4">
    <source>
        <dbReference type="ARBA" id="ARBA00022553"/>
    </source>
</evidence>
<dbReference type="NCBIfam" id="TIGR01733">
    <property type="entry name" value="AA-adenyl-dom"/>
    <property type="match status" value="1"/>
</dbReference>
<evidence type="ECO:0000313" key="9">
    <source>
        <dbReference type="Proteomes" id="UP000005387"/>
    </source>
</evidence>
<dbReference type="FunFam" id="1.10.1200.10:FF:000005">
    <property type="entry name" value="Nonribosomal peptide synthetase 1"/>
    <property type="match status" value="1"/>
</dbReference>
<dbReference type="InterPro" id="IPR045851">
    <property type="entry name" value="AMP-bd_C_sf"/>
</dbReference>
<keyword evidence="9" id="KW-1185">Reference proteome</keyword>
<name>E0IE83_9BACL</name>
<dbReference type="Gene3D" id="3.40.50.12780">
    <property type="entry name" value="N-terminal domain of ligase-like"/>
    <property type="match status" value="1"/>
</dbReference>
<protein>
    <submittedName>
        <fullName evidence="8">Amino acid adenylation domain protein</fullName>
    </submittedName>
</protein>
<dbReference type="FunFam" id="3.40.50.12780:FF:000012">
    <property type="entry name" value="Non-ribosomal peptide synthetase"/>
    <property type="match status" value="1"/>
</dbReference>
<dbReference type="PROSITE" id="PS50075">
    <property type="entry name" value="CARRIER"/>
    <property type="match status" value="1"/>
</dbReference>
<evidence type="ECO:0000256" key="1">
    <source>
        <dbReference type="ARBA" id="ARBA00001957"/>
    </source>
</evidence>
<dbReference type="OrthoDB" id="9765680at2"/>
<dbReference type="InterPro" id="IPR036736">
    <property type="entry name" value="ACP-like_sf"/>
</dbReference>
<dbReference type="STRING" id="717606.PaecuDRAFT_3974"/>
<keyword evidence="6" id="KW-0045">Antibiotic biosynthesis</keyword>
<dbReference type="SUPFAM" id="SSF47336">
    <property type="entry name" value="ACP-like"/>
    <property type="match status" value="1"/>
</dbReference>
<dbReference type="InterPro" id="IPR009081">
    <property type="entry name" value="PP-bd_ACP"/>
</dbReference>
<dbReference type="GO" id="GO:0044550">
    <property type="term" value="P:secondary metabolite biosynthetic process"/>
    <property type="evidence" value="ECO:0007669"/>
    <property type="project" value="TreeGrafter"/>
</dbReference>
<dbReference type="RefSeq" id="WP_006039957.1">
    <property type="nucleotide sequence ID" value="NZ_AEDD01000011.1"/>
</dbReference>
<evidence type="ECO:0000256" key="6">
    <source>
        <dbReference type="ARBA" id="ARBA00023194"/>
    </source>
</evidence>
<dbReference type="eggNOG" id="COG1020">
    <property type="taxonomic scope" value="Bacteria"/>
</dbReference>
<gene>
    <name evidence="8" type="ORF">PaecuDRAFT_3974</name>
</gene>
<proteinExistence type="inferred from homology"/>
<dbReference type="PROSITE" id="PS00455">
    <property type="entry name" value="AMP_BINDING"/>
    <property type="match status" value="1"/>
</dbReference>
<dbReference type="InterPro" id="IPR010071">
    <property type="entry name" value="AA_adenyl_dom"/>
</dbReference>
<dbReference type="PANTHER" id="PTHR45527">
    <property type="entry name" value="NONRIBOSOMAL PEPTIDE SYNTHETASE"/>
    <property type="match status" value="1"/>
</dbReference>
<dbReference type="GO" id="GO:0005737">
    <property type="term" value="C:cytoplasm"/>
    <property type="evidence" value="ECO:0007669"/>
    <property type="project" value="TreeGrafter"/>
</dbReference>
<evidence type="ECO:0000259" key="7">
    <source>
        <dbReference type="PROSITE" id="PS50075"/>
    </source>
</evidence>
<dbReference type="Gene3D" id="1.10.1200.10">
    <property type="entry name" value="ACP-like"/>
    <property type="match status" value="1"/>
</dbReference>
<dbReference type="PANTHER" id="PTHR45527:SF1">
    <property type="entry name" value="FATTY ACID SYNTHASE"/>
    <property type="match status" value="1"/>
</dbReference>
<evidence type="ECO:0000313" key="8">
    <source>
        <dbReference type="EMBL" id="EFM09437.1"/>
    </source>
</evidence>
<dbReference type="GO" id="GO:0043041">
    <property type="term" value="P:amino acid activation for nonribosomal peptide biosynthetic process"/>
    <property type="evidence" value="ECO:0007669"/>
    <property type="project" value="TreeGrafter"/>
</dbReference>
<evidence type="ECO:0000256" key="3">
    <source>
        <dbReference type="ARBA" id="ARBA00022450"/>
    </source>
</evidence>
<evidence type="ECO:0000256" key="2">
    <source>
        <dbReference type="ARBA" id="ARBA00006432"/>
    </source>
</evidence>
<feature type="domain" description="Carrier" evidence="7">
    <location>
        <begin position="519"/>
        <end position="595"/>
    </location>
</feature>
<keyword evidence="5" id="KW-0677">Repeat</keyword>
<reference evidence="8 9" key="1">
    <citation type="submission" date="2010-07" db="EMBL/GenBank/DDBJ databases">
        <title>The draft genome of Paenibacillus curdlanolyticus YK9.</title>
        <authorList>
            <consortium name="US DOE Joint Genome Institute (JGI-PGF)"/>
            <person name="Lucas S."/>
            <person name="Copeland A."/>
            <person name="Lapidus A."/>
            <person name="Cheng J.-F."/>
            <person name="Bruce D."/>
            <person name="Goodwin L."/>
            <person name="Pitluck S."/>
            <person name="Land M.L."/>
            <person name="Hauser L."/>
            <person name="Chang Y.-J."/>
            <person name="Jeffries C."/>
            <person name="Anderson I.J."/>
            <person name="Johnson E."/>
            <person name="Loganathan U."/>
            <person name="Mulhopadhyay B."/>
            <person name="Kyrpides N."/>
            <person name="Woyke T.J."/>
        </authorList>
    </citation>
    <scope>NUCLEOTIDE SEQUENCE [LARGE SCALE GENOMIC DNA]</scope>
    <source>
        <strain evidence="8 9">YK9</strain>
    </source>
</reference>
<dbReference type="CDD" id="cd05930">
    <property type="entry name" value="A_NRPS"/>
    <property type="match status" value="1"/>
</dbReference>
<dbReference type="EMBL" id="AEDD01000011">
    <property type="protein sequence ID" value="EFM09437.1"/>
    <property type="molecule type" value="Genomic_DNA"/>
</dbReference>
<dbReference type="Pfam" id="PF00550">
    <property type="entry name" value="PP-binding"/>
    <property type="match status" value="1"/>
</dbReference>
<dbReference type="GO" id="GO:0031177">
    <property type="term" value="F:phosphopantetheine binding"/>
    <property type="evidence" value="ECO:0007669"/>
    <property type="project" value="TreeGrafter"/>
</dbReference>
<dbReference type="PRINTS" id="PR00154">
    <property type="entry name" value="AMPBINDING"/>
</dbReference>
<dbReference type="Pfam" id="PF00501">
    <property type="entry name" value="AMP-binding"/>
    <property type="match status" value="1"/>
</dbReference>
<dbReference type="Gene3D" id="3.30.300.30">
    <property type="match status" value="1"/>
</dbReference>
<organism evidence="8 9">
    <name type="scientific">Paenibacillus curdlanolyticus YK9</name>
    <dbReference type="NCBI Taxonomy" id="717606"/>
    <lineage>
        <taxon>Bacteria</taxon>
        <taxon>Bacillati</taxon>
        <taxon>Bacillota</taxon>
        <taxon>Bacilli</taxon>
        <taxon>Bacillales</taxon>
        <taxon>Paenibacillaceae</taxon>
        <taxon>Paenibacillus</taxon>
    </lineage>
</organism>
<dbReference type="FunFam" id="3.40.50.980:FF:000001">
    <property type="entry name" value="Non-ribosomal peptide synthetase"/>
    <property type="match status" value="1"/>
</dbReference>
<keyword evidence="4" id="KW-0597">Phosphoprotein</keyword>
<accession>E0IE83</accession>